<sequence>MKKRKYRHGLNKYKLTRDYIKMACISVLCILAVLLALSAFFYFIMEDGEKTLDGYTKMLFNVYVFTFGPAYTLALPFLCAEANMRCPKTKCWGSFNADGFVAFVFIWGAFLIGCFKIKDEWAWILFLIIAVVASDKFLEYSANLYDLVEYIEAVSIATGERLEYNPNSTNEQTIYQLDSIVRRRKNIDPDFEPIYLQDLDGKAYEEAKAKLRVK</sequence>
<reference evidence="2" key="1">
    <citation type="journal article" date="2021" name="Proc. Natl. Acad. Sci. U.S.A.">
        <title>A Catalog of Tens of Thousands of Viruses from Human Metagenomes Reveals Hidden Associations with Chronic Diseases.</title>
        <authorList>
            <person name="Tisza M.J."/>
            <person name="Buck C.B."/>
        </authorList>
    </citation>
    <scope>NUCLEOTIDE SEQUENCE</scope>
    <source>
        <strain evidence="2">CtphE103</strain>
    </source>
</reference>
<evidence type="ECO:0000313" key="2">
    <source>
        <dbReference type="EMBL" id="DAF32282.1"/>
    </source>
</evidence>
<evidence type="ECO:0000256" key="1">
    <source>
        <dbReference type="SAM" id="Phobius"/>
    </source>
</evidence>
<feature type="transmembrane region" description="Helical" evidence="1">
    <location>
        <begin position="20"/>
        <end position="45"/>
    </location>
</feature>
<dbReference type="EMBL" id="BK056595">
    <property type="protein sequence ID" value="DAF32282.1"/>
    <property type="molecule type" value="Genomic_DNA"/>
</dbReference>
<name>A0A8S5RUL4_9CAUD</name>
<proteinExistence type="predicted"/>
<feature type="transmembrane region" description="Helical" evidence="1">
    <location>
        <begin position="121"/>
        <end position="138"/>
    </location>
</feature>
<keyword evidence="1" id="KW-0812">Transmembrane</keyword>
<organism evidence="2">
    <name type="scientific">Ackermannviridae sp</name>
    <dbReference type="NCBI Taxonomy" id="2831612"/>
    <lineage>
        <taxon>Viruses</taxon>
        <taxon>Duplodnaviria</taxon>
        <taxon>Heunggongvirae</taxon>
        <taxon>Uroviricota</taxon>
        <taxon>Caudoviricetes</taxon>
        <taxon>Pantevenvirales</taxon>
        <taxon>Ackermannviridae</taxon>
    </lineage>
</organism>
<keyword evidence="1" id="KW-0472">Membrane</keyword>
<protein>
    <submittedName>
        <fullName evidence="2">Uncharacterized protein</fullName>
    </submittedName>
</protein>
<feature type="transmembrane region" description="Helical" evidence="1">
    <location>
        <begin position="60"/>
        <end position="80"/>
    </location>
</feature>
<accession>A0A8S5RUL4</accession>
<keyword evidence="1" id="KW-1133">Transmembrane helix</keyword>
<feature type="transmembrane region" description="Helical" evidence="1">
    <location>
        <begin position="92"/>
        <end position="115"/>
    </location>
</feature>